<keyword evidence="1" id="KW-1133">Transmembrane helix</keyword>
<dbReference type="InterPro" id="IPR010406">
    <property type="entry name" value="DUF1003"/>
</dbReference>
<dbReference type="RefSeq" id="WP_081155885.1">
    <property type="nucleotide sequence ID" value="NZ_LVYD01000124.1"/>
</dbReference>
<dbReference type="EMBL" id="LVYD01000124">
    <property type="protein sequence ID" value="OQP56921.1"/>
    <property type="molecule type" value="Genomic_DNA"/>
</dbReference>
<evidence type="ECO:0000256" key="1">
    <source>
        <dbReference type="SAM" id="Phobius"/>
    </source>
</evidence>
<name>A0A1V9FF79_9BACT</name>
<keyword evidence="3" id="KW-1185">Reference proteome</keyword>
<sequence length="173" mass="19871">MSATADNEIQDITKLIERNVNALLNRKKEDRKKMSFAHKVVAAITSFASSMLSIYMHTFFFTLWIAWNLGYLRLQPFDKNFIILATFAAVEAIFLTTFVLIGQKQMNAQADKWAELDLQISMLTEHEVTRMLMLVTEIARKMKIEVAGNKEIEELAKDIHPDKVLDTMEKASK</sequence>
<dbReference type="AlphaFoldDB" id="A0A1V9FF79"/>
<keyword evidence="1" id="KW-0812">Transmembrane</keyword>
<keyword evidence="1" id="KW-0472">Membrane</keyword>
<accession>A0A1V9FF79</accession>
<feature type="transmembrane region" description="Helical" evidence="1">
    <location>
        <begin position="81"/>
        <end position="102"/>
    </location>
</feature>
<comment type="caution">
    <text evidence="2">The sequence shown here is derived from an EMBL/GenBank/DDBJ whole genome shotgun (WGS) entry which is preliminary data.</text>
</comment>
<evidence type="ECO:0000313" key="3">
    <source>
        <dbReference type="Proteomes" id="UP000192796"/>
    </source>
</evidence>
<organism evidence="2 3">
    <name type="scientific">Niastella vici</name>
    <dbReference type="NCBI Taxonomy" id="1703345"/>
    <lineage>
        <taxon>Bacteria</taxon>
        <taxon>Pseudomonadati</taxon>
        <taxon>Bacteroidota</taxon>
        <taxon>Chitinophagia</taxon>
        <taxon>Chitinophagales</taxon>
        <taxon>Chitinophagaceae</taxon>
        <taxon>Niastella</taxon>
    </lineage>
</organism>
<feature type="transmembrane region" description="Helical" evidence="1">
    <location>
        <begin position="36"/>
        <end position="69"/>
    </location>
</feature>
<gene>
    <name evidence="2" type="ORF">A3860_10105</name>
</gene>
<dbReference type="Proteomes" id="UP000192796">
    <property type="component" value="Unassembled WGS sequence"/>
</dbReference>
<proteinExistence type="predicted"/>
<evidence type="ECO:0000313" key="2">
    <source>
        <dbReference type="EMBL" id="OQP56921.1"/>
    </source>
</evidence>
<dbReference type="Pfam" id="PF06210">
    <property type="entry name" value="DUF1003"/>
    <property type="match status" value="1"/>
</dbReference>
<dbReference type="OrthoDB" id="9795736at2"/>
<protein>
    <recommendedName>
        <fullName evidence="4">DUF1003 domain-containing protein</fullName>
    </recommendedName>
</protein>
<evidence type="ECO:0008006" key="4">
    <source>
        <dbReference type="Google" id="ProtNLM"/>
    </source>
</evidence>
<dbReference type="STRING" id="1703345.A3860_10105"/>
<reference evidence="2 3" key="1">
    <citation type="submission" date="2016-03" db="EMBL/GenBank/DDBJ databases">
        <title>Niastella vici sp. nov., isolated from farmland soil.</title>
        <authorList>
            <person name="Chen L."/>
            <person name="Wang D."/>
            <person name="Yang S."/>
            <person name="Wang G."/>
        </authorList>
    </citation>
    <scope>NUCLEOTIDE SEQUENCE [LARGE SCALE GENOMIC DNA]</scope>
    <source>
        <strain evidence="2 3">DJ57</strain>
    </source>
</reference>